<reference evidence="1 2" key="1">
    <citation type="submission" date="2018-08" db="EMBL/GenBank/DDBJ databases">
        <title>Genome and evolution of the arbuscular mycorrhizal fungus Diversispora epigaea (formerly Glomus versiforme) and its bacterial endosymbionts.</title>
        <authorList>
            <person name="Sun X."/>
            <person name="Fei Z."/>
            <person name="Harrison M."/>
        </authorList>
    </citation>
    <scope>NUCLEOTIDE SEQUENCE [LARGE SCALE GENOMIC DNA]</scope>
    <source>
        <strain evidence="1 2">IT104</strain>
    </source>
</reference>
<accession>A0A397HJI3</accession>
<dbReference type="Proteomes" id="UP000266861">
    <property type="component" value="Unassembled WGS sequence"/>
</dbReference>
<keyword evidence="2" id="KW-1185">Reference proteome</keyword>
<gene>
    <name evidence="1" type="ORF">Glove_346g126</name>
</gene>
<evidence type="ECO:0000313" key="2">
    <source>
        <dbReference type="Proteomes" id="UP000266861"/>
    </source>
</evidence>
<evidence type="ECO:0000313" key="1">
    <source>
        <dbReference type="EMBL" id="RHZ61736.1"/>
    </source>
</evidence>
<comment type="caution">
    <text evidence="1">The sequence shown here is derived from an EMBL/GenBank/DDBJ whole genome shotgun (WGS) entry which is preliminary data.</text>
</comment>
<sequence>MKRYWHPDPSQRPTIKEIFKLSDIFYDTCYYDVDYNKNFCPGVYDTRLKFNEAGKNDSIELFSNNLLSNDNFDIKVFKRIKMAANLMIMAQ</sequence>
<dbReference type="AlphaFoldDB" id="A0A397HJI3"/>
<organism evidence="1 2">
    <name type="scientific">Diversispora epigaea</name>
    <dbReference type="NCBI Taxonomy" id="1348612"/>
    <lineage>
        <taxon>Eukaryota</taxon>
        <taxon>Fungi</taxon>
        <taxon>Fungi incertae sedis</taxon>
        <taxon>Mucoromycota</taxon>
        <taxon>Glomeromycotina</taxon>
        <taxon>Glomeromycetes</taxon>
        <taxon>Diversisporales</taxon>
        <taxon>Diversisporaceae</taxon>
        <taxon>Diversispora</taxon>
    </lineage>
</organism>
<proteinExistence type="predicted"/>
<name>A0A397HJI3_9GLOM</name>
<protein>
    <submittedName>
        <fullName evidence="1">Uncharacterized protein</fullName>
    </submittedName>
</protein>
<dbReference type="EMBL" id="PQFF01000316">
    <property type="protein sequence ID" value="RHZ61736.1"/>
    <property type="molecule type" value="Genomic_DNA"/>
</dbReference>